<dbReference type="OrthoDB" id="3257768at2759"/>
<keyword evidence="2" id="KW-1185">Reference proteome</keyword>
<evidence type="ECO:0000313" key="1">
    <source>
        <dbReference type="EMBL" id="KAF9443048.1"/>
    </source>
</evidence>
<protein>
    <submittedName>
        <fullName evidence="1">Uncharacterized protein</fullName>
    </submittedName>
</protein>
<comment type="caution">
    <text evidence="1">The sequence shown here is derived from an EMBL/GenBank/DDBJ whole genome shotgun (WGS) entry which is preliminary data.</text>
</comment>
<dbReference type="Proteomes" id="UP000807342">
    <property type="component" value="Unassembled WGS sequence"/>
</dbReference>
<evidence type="ECO:0000313" key="2">
    <source>
        <dbReference type="Proteomes" id="UP000807342"/>
    </source>
</evidence>
<proteinExistence type="predicted"/>
<reference evidence="1" key="1">
    <citation type="submission" date="2020-11" db="EMBL/GenBank/DDBJ databases">
        <authorList>
            <consortium name="DOE Joint Genome Institute"/>
            <person name="Ahrendt S."/>
            <person name="Riley R."/>
            <person name="Andreopoulos W."/>
            <person name="Labutti K."/>
            <person name="Pangilinan J."/>
            <person name="Ruiz-Duenas F.J."/>
            <person name="Barrasa J.M."/>
            <person name="Sanchez-Garcia M."/>
            <person name="Camarero S."/>
            <person name="Miyauchi S."/>
            <person name="Serrano A."/>
            <person name="Linde D."/>
            <person name="Babiker R."/>
            <person name="Drula E."/>
            <person name="Ayuso-Fernandez I."/>
            <person name="Pacheco R."/>
            <person name="Padilla G."/>
            <person name="Ferreira P."/>
            <person name="Barriuso J."/>
            <person name="Kellner H."/>
            <person name="Castanera R."/>
            <person name="Alfaro M."/>
            <person name="Ramirez L."/>
            <person name="Pisabarro A.G."/>
            <person name="Kuo A."/>
            <person name="Tritt A."/>
            <person name="Lipzen A."/>
            <person name="He G."/>
            <person name="Yan M."/>
            <person name="Ng V."/>
            <person name="Cullen D."/>
            <person name="Martin F."/>
            <person name="Rosso M.-N."/>
            <person name="Henrissat B."/>
            <person name="Hibbett D."/>
            <person name="Martinez A.T."/>
            <person name="Grigoriev I.V."/>
        </authorList>
    </citation>
    <scope>NUCLEOTIDE SEQUENCE</scope>
    <source>
        <strain evidence="1">MF-IS2</strain>
    </source>
</reference>
<dbReference type="AlphaFoldDB" id="A0A9P6BZ34"/>
<feature type="non-terminal residue" evidence="1">
    <location>
        <position position="1"/>
    </location>
</feature>
<dbReference type="Pfam" id="PF18758">
    <property type="entry name" value="KDZ"/>
    <property type="match status" value="1"/>
</dbReference>
<dbReference type="EMBL" id="MU151527">
    <property type="protein sequence ID" value="KAF9443048.1"/>
    <property type="molecule type" value="Genomic_DNA"/>
</dbReference>
<accession>A0A9P6BZ34</accession>
<organism evidence="1 2">
    <name type="scientific">Macrolepiota fuliginosa MF-IS2</name>
    <dbReference type="NCBI Taxonomy" id="1400762"/>
    <lineage>
        <taxon>Eukaryota</taxon>
        <taxon>Fungi</taxon>
        <taxon>Dikarya</taxon>
        <taxon>Basidiomycota</taxon>
        <taxon>Agaricomycotina</taxon>
        <taxon>Agaricomycetes</taxon>
        <taxon>Agaricomycetidae</taxon>
        <taxon>Agaricales</taxon>
        <taxon>Agaricineae</taxon>
        <taxon>Agaricaceae</taxon>
        <taxon>Macrolepiota</taxon>
    </lineage>
</organism>
<gene>
    <name evidence="1" type="ORF">P691DRAFT_680333</name>
</gene>
<dbReference type="InterPro" id="IPR040521">
    <property type="entry name" value="KDZ"/>
</dbReference>
<name>A0A9P6BZ34_9AGAR</name>
<sequence>VPKMHINGHNVHCQINHSFIYEPHSGMTCGEGIKSAWSEQNHAIAFTKEQNLGHWHDTLDDFNGYWNWMKLHQLCESWVS</sequence>